<dbReference type="EMBL" id="CM044703">
    <property type="protein sequence ID" value="KAI5671421.1"/>
    <property type="molecule type" value="Genomic_DNA"/>
</dbReference>
<evidence type="ECO:0000313" key="2">
    <source>
        <dbReference type="Proteomes" id="UP001060085"/>
    </source>
</evidence>
<protein>
    <submittedName>
        <fullName evidence="1">Uncharacterized protein</fullName>
    </submittedName>
</protein>
<proteinExistence type="predicted"/>
<name>A0ACC0BFK1_CATRO</name>
<sequence length="435" mass="48275">MDWTRRHIIGQGSTATVSVATVWGGCDDGLGVEVFAVKSVELAKSEFLQKEQKILSILTSPHIVGYKGYDITREKNKLMFNLMMEYLPAGTLSDAIHKSGGRLKESMISYYTRQILQGLEYLHCNGIVHCDIKGRNILVSETDGAKIADFGCAKLANSAVVVGGTPMFMAPEVARGEEQGFAADIWALGCTIIEMATGCSPWPNSNNSTTNPASLIYKIGFSETLPQIPDFLSDQAKDFLKKCLKRDPNERWTAEQLLKHQFLSEISKEKKDHREELIQITTSPTSILDQGIWNSMEEELETTTFNGGIFIITENSSNNSLSPAKRLEQLSSKSGKSNWSFDDQSWITVRNEKVGEEAVVGGSLAGSVSHGMKVEISTVDENSEELFSIFLDDKNSISNNIISTELKFTNEISVISNLNFKRHKNKQMLNPIHFL</sequence>
<evidence type="ECO:0000313" key="1">
    <source>
        <dbReference type="EMBL" id="KAI5671421.1"/>
    </source>
</evidence>
<comment type="caution">
    <text evidence="1">The sequence shown here is derived from an EMBL/GenBank/DDBJ whole genome shotgun (WGS) entry which is preliminary data.</text>
</comment>
<accession>A0ACC0BFK1</accession>
<dbReference type="Proteomes" id="UP001060085">
    <property type="component" value="Linkage Group LG03"/>
</dbReference>
<reference evidence="2" key="1">
    <citation type="journal article" date="2023" name="Nat. Plants">
        <title>Single-cell RNA sequencing provides a high-resolution roadmap for understanding the multicellular compartmentation of specialized metabolism.</title>
        <authorList>
            <person name="Sun S."/>
            <person name="Shen X."/>
            <person name="Li Y."/>
            <person name="Li Y."/>
            <person name="Wang S."/>
            <person name="Li R."/>
            <person name="Zhang H."/>
            <person name="Shen G."/>
            <person name="Guo B."/>
            <person name="Wei J."/>
            <person name="Xu J."/>
            <person name="St-Pierre B."/>
            <person name="Chen S."/>
            <person name="Sun C."/>
        </authorList>
    </citation>
    <scope>NUCLEOTIDE SEQUENCE [LARGE SCALE GENOMIC DNA]</scope>
</reference>
<keyword evidence="2" id="KW-1185">Reference proteome</keyword>
<organism evidence="1 2">
    <name type="scientific">Catharanthus roseus</name>
    <name type="common">Madagascar periwinkle</name>
    <name type="synonym">Vinca rosea</name>
    <dbReference type="NCBI Taxonomy" id="4058"/>
    <lineage>
        <taxon>Eukaryota</taxon>
        <taxon>Viridiplantae</taxon>
        <taxon>Streptophyta</taxon>
        <taxon>Embryophyta</taxon>
        <taxon>Tracheophyta</taxon>
        <taxon>Spermatophyta</taxon>
        <taxon>Magnoliopsida</taxon>
        <taxon>eudicotyledons</taxon>
        <taxon>Gunneridae</taxon>
        <taxon>Pentapetalae</taxon>
        <taxon>asterids</taxon>
        <taxon>lamiids</taxon>
        <taxon>Gentianales</taxon>
        <taxon>Apocynaceae</taxon>
        <taxon>Rauvolfioideae</taxon>
        <taxon>Vinceae</taxon>
        <taxon>Catharanthinae</taxon>
        <taxon>Catharanthus</taxon>
    </lineage>
</organism>
<gene>
    <name evidence="1" type="ORF">M9H77_11785</name>
</gene>